<evidence type="ECO:0000256" key="1">
    <source>
        <dbReference type="SAM" id="Phobius"/>
    </source>
</evidence>
<protein>
    <submittedName>
        <fullName evidence="2">Putative RNase III</fullName>
    </submittedName>
</protein>
<evidence type="ECO:0000313" key="2">
    <source>
        <dbReference type="EMBL" id="KYR03172.1"/>
    </source>
</evidence>
<comment type="caution">
    <text evidence="2">The sequence shown here is derived from an EMBL/GenBank/DDBJ whole genome shotgun (WGS) entry which is preliminary data.</text>
</comment>
<dbReference type="AlphaFoldDB" id="A0A152AAB7"/>
<keyword evidence="1" id="KW-1133">Transmembrane helix</keyword>
<name>A0A152AAB7_TIELA</name>
<evidence type="ECO:0000313" key="3">
    <source>
        <dbReference type="Proteomes" id="UP000076078"/>
    </source>
</evidence>
<feature type="transmembrane region" description="Helical" evidence="1">
    <location>
        <begin position="104"/>
        <end position="123"/>
    </location>
</feature>
<keyword evidence="1" id="KW-0812">Transmembrane</keyword>
<accession>A0A152AAB7</accession>
<dbReference type="EMBL" id="LODT01000001">
    <property type="protein sequence ID" value="KYR03172.1"/>
    <property type="molecule type" value="Genomic_DNA"/>
</dbReference>
<organism evidence="2 3">
    <name type="scientific">Tieghemostelium lacteum</name>
    <name type="common">Slime mold</name>
    <name type="synonym">Dictyostelium lacteum</name>
    <dbReference type="NCBI Taxonomy" id="361077"/>
    <lineage>
        <taxon>Eukaryota</taxon>
        <taxon>Amoebozoa</taxon>
        <taxon>Evosea</taxon>
        <taxon>Eumycetozoa</taxon>
        <taxon>Dictyostelia</taxon>
        <taxon>Dictyosteliales</taxon>
        <taxon>Raperosteliaceae</taxon>
        <taxon>Tieghemostelium</taxon>
    </lineage>
</organism>
<keyword evidence="3" id="KW-1185">Reference proteome</keyword>
<keyword evidence="1" id="KW-0472">Membrane</keyword>
<proteinExistence type="predicted"/>
<dbReference type="InParanoid" id="A0A152AAB7"/>
<dbReference type="Proteomes" id="UP000076078">
    <property type="component" value="Unassembled WGS sequence"/>
</dbReference>
<reference evidence="2 3" key="1">
    <citation type="submission" date="2015-12" db="EMBL/GenBank/DDBJ databases">
        <title>Dictyostelia acquired genes for synthesis and detection of signals that induce cell-type specialization by lateral gene transfer from prokaryotes.</title>
        <authorList>
            <person name="Gloeckner G."/>
            <person name="Schaap P."/>
        </authorList>
    </citation>
    <scope>NUCLEOTIDE SEQUENCE [LARGE SCALE GENOMIC DNA]</scope>
    <source>
        <strain evidence="2 3">TK</strain>
    </source>
</reference>
<sequence>MRKVYQQQQINHQLQNQFQHLLQLKKQQPLNKEEQKQLQLLQIKIDQKQQLDDFLQYLEDKLKEKKLKKVIKVEENWKDTDWASNNDFQEAYKRIYGFKRNNKWDLFFWPIVLVLILFCFNGIKKELSFSTQQQGRELAPTKFLDSVPEYRYYKEVSYVVEDEEVEKEKEIGIGTWTAKYSFRKLSKDGIFLVPARPGTEVSIVLVQVPEPMYFSPDTVNEIGTHMVLVSFKMCRGFNLSRLLLNIWIQILEFW</sequence>
<gene>
    <name evidence="2" type="ORF">DLAC_00674</name>
</gene>